<evidence type="ECO:0000256" key="1">
    <source>
        <dbReference type="ARBA" id="ARBA00001935"/>
    </source>
</evidence>
<dbReference type="InterPro" id="IPR024134">
    <property type="entry name" value="SOD_Cu/Zn_/chaperone"/>
</dbReference>
<dbReference type="GO" id="GO:0005507">
    <property type="term" value="F:copper ion binding"/>
    <property type="evidence" value="ECO:0007669"/>
    <property type="project" value="InterPro"/>
</dbReference>
<keyword evidence="8" id="KW-0336">GPI-anchor</keyword>
<keyword evidence="16" id="KW-0732">Signal</keyword>
<evidence type="ECO:0000313" key="18">
    <source>
        <dbReference type="EMBL" id="CCE87115.1"/>
    </source>
</evidence>
<keyword evidence="6" id="KW-0134">Cell wall</keyword>
<feature type="chain" id="PRO_5003518919" description="superoxide dismutase" evidence="16">
    <location>
        <begin position="20"/>
        <end position="205"/>
    </location>
</feature>
<comment type="catalytic activity">
    <reaction evidence="15">
        <text>2 superoxide + 2 H(+) = H2O2 + O2</text>
        <dbReference type="Rhea" id="RHEA:20696"/>
        <dbReference type="ChEBI" id="CHEBI:15378"/>
        <dbReference type="ChEBI" id="CHEBI:15379"/>
        <dbReference type="ChEBI" id="CHEBI:16240"/>
        <dbReference type="ChEBI" id="CHEBI:18421"/>
        <dbReference type="EC" id="1.15.1.1"/>
    </reaction>
</comment>
<dbReference type="Proteomes" id="UP000005222">
    <property type="component" value="Chromosome N"/>
</dbReference>
<evidence type="ECO:0000256" key="7">
    <source>
        <dbReference type="ARBA" id="ARBA00022525"/>
    </source>
</evidence>
<evidence type="ECO:0000256" key="3">
    <source>
        <dbReference type="ARBA" id="ARBA00004589"/>
    </source>
</evidence>
<evidence type="ECO:0000256" key="12">
    <source>
        <dbReference type="ARBA" id="ARBA00023008"/>
    </source>
</evidence>
<keyword evidence="9" id="KW-0479">Metal-binding</keyword>
<reference evidence="18 19" key="1">
    <citation type="journal article" date="2012" name="G3 (Bethesda)">
        <title>Pichia sorbitophila, an interspecies yeast hybrid reveals early steps of genome resolution following polyploidization.</title>
        <authorList>
            <person name="Leh Louis V."/>
            <person name="Despons L."/>
            <person name="Friedrich A."/>
            <person name="Martin T."/>
            <person name="Durrens P."/>
            <person name="Casaregola S."/>
            <person name="Neuveglise C."/>
            <person name="Fairhead C."/>
            <person name="Marck C."/>
            <person name="Cruz J.A."/>
            <person name="Straub M.L."/>
            <person name="Kugler V."/>
            <person name="Sacerdot C."/>
            <person name="Uzunov Z."/>
            <person name="Thierry A."/>
            <person name="Weiss S."/>
            <person name="Bleykasten C."/>
            <person name="De Montigny J."/>
            <person name="Jacques N."/>
            <person name="Jung P."/>
            <person name="Lemaire M."/>
            <person name="Mallet S."/>
            <person name="Morel G."/>
            <person name="Richard G.F."/>
            <person name="Sarkar A."/>
            <person name="Savel G."/>
            <person name="Schacherer J."/>
            <person name="Seret M.L."/>
            <person name="Talla E."/>
            <person name="Samson G."/>
            <person name="Jubin C."/>
            <person name="Poulain J."/>
            <person name="Vacherie B."/>
            <person name="Barbe V."/>
            <person name="Pelletier E."/>
            <person name="Sherman D.J."/>
            <person name="Westhof E."/>
            <person name="Weissenbach J."/>
            <person name="Baret P.V."/>
            <person name="Wincker P."/>
            <person name="Gaillardin C."/>
            <person name="Dujon B."/>
            <person name="Souciet J.L."/>
        </authorList>
    </citation>
    <scope>NUCLEOTIDE SEQUENCE [LARGE SCALE GENOMIC DNA]</scope>
    <source>
        <strain evidence="19">ATCC MYA-4447 / BCRC 22081 / CBS 7064 / NBRC 10061 / NRRL Y-12695</strain>
    </source>
</reference>
<dbReference type="GO" id="GO:0098552">
    <property type="term" value="C:side of membrane"/>
    <property type="evidence" value="ECO:0007669"/>
    <property type="project" value="UniProtKB-KW"/>
</dbReference>
<dbReference type="GO" id="GO:0004784">
    <property type="term" value="F:superoxide dismutase activity"/>
    <property type="evidence" value="ECO:0007669"/>
    <property type="project" value="UniProtKB-EC"/>
</dbReference>
<dbReference type="OrthoDB" id="159229at2759"/>
<evidence type="ECO:0000256" key="8">
    <source>
        <dbReference type="ARBA" id="ARBA00022622"/>
    </source>
</evidence>
<evidence type="ECO:0000256" key="6">
    <source>
        <dbReference type="ARBA" id="ARBA00022512"/>
    </source>
</evidence>
<feature type="signal peptide" evidence="16">
    <location>
        <begin position="1"/>
        <end position="19"/>
    </location>
</feature>
<dbReference type="eggNOG" id="ENOG502S5NX">
    <property type="taxonomic scope" value="Eukaryota"/>
</dbReference>
<keyword evidence="13" id="KW-0843">Virulence</keyword>
<dbReference type="SUPFAM" id="SSF49329">
    <property type="entry name" value="Cu,Zn superoxide dismutase-like"/>
    <property type="match status" value="1"/>
</dbReference>
<gene>
    <name evidence="18" type="primary">Piso0_005654</name>
    <name evidence="18" type="ORF">GNLVRS01_PISO0N19659g</name>
</gene>
<keyword evidence="14" id="KW-0449">Lipoprotein</keyword>
<dbReference type="Pfam" id="PF00080">
    <property type="entry name" value="Sod_Cu"/>
    <property type="match status" value="1"/>
</dbReference>
<evidence type="ECO:0000256" key="9">
    <source>
        <dbReference type="ARBA" id="ARBA00022723"/>
    </source>
</evidence>
<feature type="domain" description="Superoxide dismutase copper/zinc binding" evidence="17">
    <location>
        <begin position="42"/>
        <end position="156"/>
    </location>
</feature>
<organism evidence="18 19">
    <name type="scientific">Pichia sorbitophila (strain ATCC MYA-4447 / BCRC 22081 / CBS 7064 / NBRC 10061 / NRRL Y-12695)</name>
    <name type="common">Hybrid yeast</name>
    <dbReference type="NCBI Taxonomy" id="559304"/>
    <lineage>
        <taxon>Eukaryota</taxon>
        <taxon>Fungi</taxon>
        <taxon>Dikarya</taxon>
        <taxon>Ascomycota</taxon>
        <taxon>Saccharomycotina</taxon>
        <taxon>Pichiomycetes</taxon>
        <taxon>Debaryomycetaceae</taxon>
        <taxon>Millerozyma</taxon>
    </lineage>
</organism>
<keyword evidence="11" id="KW-0560">Oxidoreductase</keyword>
<dbReference type="EC" id="1.15.1.1" evidence="5"/>
<evidence type="ECO:0000256" key="15">
    <source>
        <dbReference type="ARBA" id="ARBA00049204"/>
    </source>
</evidence>
<dbReference type="InterPro" id="IPR001424">
    <property type="entry name" value="SOD_Cu_Zn_dom"/>
</dbReference>
<keyword evidence="8" id="KW-0325">Glycoprotein</keyword>
<keyword evidence="7" id="KW-0964">Secreted</keyword>
<keyword evidence="19" id="KW-1185">Reference proteome</keyword>
<evidence type="ECO:0000256" key="10">
    <source>
        <dbReference type="ARBA" id="ARBA00022862"/>
    </source>
</evidence>
<evidence type="ECO:0000259" key="17">
    <source>
        <dbReference type="Pfam" id="PF00080"/>
    </source>
</evidence>
<keyword evidence="12" id="KW-0186">Copper</keyword>
<evidence type="ECO:0000256" key="2">
    <source>
        <dbReference type="ARBA" id="ARBA00004191"/>
    </source>
</evidence>
<dbReference type="InParanoid" id="G8XZK6"/>
<evidence type="ECO:0000256" key="16">
    <source>
        <dbReference type="SAM" id="SignalP"/>
    </source>
</evidence>
<evidence type="ECO:0000256" key="11">
    <source>
        <dbReference type="ARBA" id="ARBA00023002"/>
    </source>
</evidence>
<dbReference type="GO" id="GO:0005576">
    <property type="term" value="C:extracellular region"/>
    <property type="evidence" value="ECO:0007669"/>
    <property type="project" value="UniProtKB-ARBA"/>
</dbReference>
<dbReference type="HOGENOM" id="CLU_063073_1_1_1"/>
<evidence type="ECO:0000256" key="14">
    <source>
        <dbReference type="ARBA" id="ARBA00023288"/>
    </source>
</evidence>
<dbReference type="InterPro" id="IPR036423">
    <property type="entry name" value="SOD-like_Cu/Zn_dom_sf"/>
</dbReference>
<comment type="cofactor">
    <cofactor evidence="1">
        <name>Cu cation</name>
        <dbReference type="ChEBI" id="CHEBI:23378"/>
    </cofactor>
</comment>
<protein>
    <recommendedName>
        <fullName evidence="5">superoxide dismutase</fullName>
        <ecNumber evidence="5">1.15.1.1</ecNumber>
    </recommendedName>
</protein>
<evidence type="ECO:0000256" key="4">
    <source>
        <dbReference type="ARBA" id="ARBA00010457"/>
    </source>
</evidence>
<sequence>MVSIHKIATVLATCLVASADKAPKVADSPAGAKYVAKFDKKISGSVEFSSAANGTVVVDVNLENLPTSGGSFLYHVHEHTVPTDGNCTGAGGHLNPYHGNKTATEPDELEAGDLSGRHGKIEGTSIHTSYVDPYISLNPENKAYVGNLSVVVHYHNTTAITCANITSEAASPSSSASVSSQENGAPAQDVSSWALAAAAALGLLM</sequence>
<evidence type="ECO:0000256" key="13">
    <source>
        <dbReference type="ARBA" id="ARBA00023026"/>
    </source>
</evidence>
<dbReference type="STRING" id="559304.G8XZK6"/>
<keyword evidence="10" id="KW-0049">Antioxidant</keyword>
<accession>G8XZK6</accession>
<comment type="subcellular location">
    <subcellularLocation>
        <location evidence="3">Membrane</location>
        <topology evidence="3">Lipid-anchor</topology>
        <topology evidence="3">GPI-anchor</topology>
    </subcellularLocation>
    <subcellularLocation>
        <location evidence="2">Secreted</location>
        <location evidence="2">Cell wall</location>
    </subcellularLocation>
</comment>
<dbReference type="FunFam" id="2.60.40.200:FF:000007">
    <property type="entry name" value="Cell surface Cu-only superoxide dismutase 5"/>
    <property type="match status" value="1"/>
</dbReference>
<dbReference type="AlphaFoldDB" id="G8XZK6"/>
<dbReference type="Gene3D" id="2.60.40.200">
    <property type="entry name" value="Superoxide dismutase, copper/zinc binding domain"/>
    <property type="match status" value="1"/>
</dbReference>
<name>G8XZK6_PICSO</name>
<keyword evidence="8" id="KW-0472">Membrane</keyword>
<proteinExistence type="inferred from homology"/>
<evidence type="ECO:0000256" key="5">
    <source>
        <dbReference type="ARBA" id="ARBA00012682"/>
    </source>
</evidence>
<evidence type="ECO:0000313" key="19">
    <source>
        <dbReference type="Proteomes" id="UP000005222"/>
    </source>
</evidence>
<comment type="similarity">
    <text evidence="4">Belongs to the Cu-Zn superoxide dismutase family.</text>
</comment>
<dbReference type="OMA" id="NCEAGDL"/>
<dbReference type="PANTHER" id="PTHR10003">
    <property type="entry name" value="SUPEROXIDE DISMUTASE CU-ZN -RELATED"/>
    <property type="match status" value="1"/>
</dbReference>
<dbReference type="EMBL" id="FO082046">
    <property type="protein sequence ID" value="CCE87115.1"/>
    <property type="molecule type" value="Genomic_DNA"/>
</dbReference>